<name>B2GKV2_KOCRD</name>
<keyword evidence="1" id="KW-0472">Membrane</keyword>
<sequence length="109" mass="11734">MVAQPLGWLLLGFFVLSVYPRRILVARVGFSPRLRDSALVLWHLGGRWLVAATAATAVAAPVVTLLDASWDVALALQAGAVIVLLVLSTVSAWRYADRARNALDIEGPE</sequence>
<feature type="transmembrane region" description="Helical" evidence="1">
    <location>
        <begin position="72"/>
        <end position="93"/>
    </location>
</feature>
<accession>B2GKV2</accession>
<gene>
    <name evidence="2" type="ordered locus">KRH_16410</name>
</gene>
<keyword evidence="3" id="KW-1185">Reference proteome</keyword>
<evidence type="ECO:0000313" key="3">
    <source>
        <dbReference type="Proteomes" id="UP000008838"/>
    </source>
</evidence>
<proteinExistence type="predicted"/>
<dbReference type="Proteomes" id="UP000008838">
    <property type="component" value="Chromosome"/>
</dbReference>
<evidence type="ECO:0000313" key="2">
    <source>
        <dbReference type="EMBL" id="BAG29988.1"/>
    </source>
</evidence>
<reference evidence="2 3" key="1">
    <citation type="journal article" date="2008" name="J. Bacteriol.">
        <title>Complete genome sequence of the soil actinomycete Kocuria rhizophila.</title>
        <authorList>
            <person name="Takarada H."/>
            <person name="Sekine M."/>
            <person name="Kosugi H."/>
            <person name="Matsuo Y."/>
            <person name="Fujisawa T."/>
            <person name="Omata S."/>
            <person name="Kishi E."/>
            <person name="Shimizu A."/>
            <person name="Tsukatani N."/>
            <person name="Tanikawa S."/>
            <person name="Fujita N."/>
            <person name="Harayama S."/>
        </authorList>
    </citation>
    <scope>NUCLEOTIDE SEQUENCE [LARGE SCALE GENOMIC DNA]</scope>
    <source>
        <strain evidence="3">ATCC 9341 / DSM 348 / NBRC 103217 / DC2201</strain>
    </source>
</reference>
<dbReference type="HOGENOM" id="CLU_2180357_0_0_11"/>
<feature type="transmembrane region" description="Helical" evidence="1">
    <location>
        <begin position="45"/>
        <end position="66"/>
    </location>
</feature>
<dbReference type="AlphaFoldDB" id="B2GKV2"/>
<keyword evidence="1" id="KW-1133">Transmembrane helix</keyword>
<keyword evidence="1" id="KW-0812">Transmembrane</keyword>
<protein>
    <submittedName>
        <fullName evidence="2">Uncharacterized protein</fullName>
    </submittedName>
</protein>
<dbReference type="KEGG" id="krh:KRH_16410"/>
<feature type="transmembrane region" description="Helical" evidence="1">
    <location>
        <begin position="6"/>
        <end position="24"/>
    </location>
</feature>
<organism evidence="2 3">
    <name type="scientific">Kocuria rhizophila (strain ATCC 9341 / DSM 348 / NBRC 103217 / DC2201)</name>
    <dbReference type="NCBI Taxonomy" id="378753"/>
    <lineage>
        <taxon>Bacteria</taxon>
        <taxon>Bacillati</taxon>
        <taxon>Actinomycetota</taxon>
        <taxon>Actinomycetes</taxon>
        <taxon>Micrococcales</taxon>
        <taxon>Micrococcaceae</taxon>
        <taxon>Kocuria</taxon>
    </lineage>
</organism>
<dbReference type="EMBL" id="AP009152">
    <property type="protein sequence ID" value="BAG29988.1"/>
    <property type="molecule type" value="Genomic_DNA"/>
</dbReference>
<evidence type="ECO:0000256" key="1">
    <source>
        <dbReference type="SAM" id="Phobius"/>
    </source>
</evidence>